<dbReference type="EMBL" id="CALNXI010000570">
    <property type="protein sequence ID" value="CAH3029410.1"/>
    <property type="molecule type" value="Genomic_DNA"/>
</dbReference>
<gene>
    <name evidence="1" type="ORF">PEVE_00036129</name>
</gene>
<protein>
    <submittedName>
        <fullName evidence="1">Uncharacterized protein</fullName>
    </submittedName>
</protein>
<reference evidence="1 2" key="1">
    <citation type="submission" date="2022-05" db="EMBL/GenBank/DDBJ databases">
        <authorList>
            <consortium name="Genoscope - CEA"/>
            <person name="William W."/>
        </authorList>
    </citation>
    <scope>NUCLEOTIDE SEQUENCE [LARGE SCALE GENOMIC DNA]</scope>
</reference>
<name>A0ABN8MMF6_9CNID</name>
<organism evidence="1 2">
    <name type="scientific">Porites evermanni</name>
    <dbReference type="NCBI Taxonomy" id="104178"/>
    <lineage>
        <taxon>Eukaryota</taxon>
        <taxon>Metazoa</taxon>
        <taxon>Cnidaria</taxon>
        <taxon>Anthozoa</taxon>
        <taxon>Hexacorallia</taxon>
        <taxon>Scleractinia</taxon>
        <taxon>Fungiina</taxon>
        <taxon>Poritidae</taxon>
        <taxon>Porites</taxon>
    </lineage>
</organism>
<evidence type="ECO:0000313" key="2">
    <source>
        <dbReference type="Proteomes" id="UP001159427"/>
    </source>
</evidence>
<proteinExistence type="predicted"/>
<dbReference type="Proteomes" id="UP001159427">
    <property type="component" value="Unassembled WGS sequence"/>
</dbReference>
<comment type="caution">
    <text evidence="1">The sequence shown here is derived from an EMBL/GenBank/DDBJ whole genome shotgun (WGS) entry which is preliminary data.</text>
</comment>
<keyword evidence="2" id="KW-1185">Reference proteome</keyword>
<sequence>MLVTLADRSFSAAAPYLWNSLPAGLHDTQSLAIFKYPPKGKMLVTLADRSFSAAAPYLWNSLPAGLHDTQSLAIFKCKLKTSLFRAAFTI</sequence>
<evidence type="ECO:0000313" key="1">
    <source>
        <dbReference type="EMBL" id="CAH3029410.1"/>
    </source>
</evidence>
<accession>A0ABN8MMF6</accession>